<reference evidence="2 3" key="1">
    <citation type="submission" date="2016-04" db="EMBL/GenBank/DDBJ databases">
        <title>Complete Genome Sequences of three Siphoviridae Bacteriophages infecting Salmonella enterica enterica subsp. Enteridis.</title>
        <authorList>
            <person name="Paradiso R."/>
            <person name="Lombardi S."/>
            <person name="Iodice M.G."/>
            <person name="Riccardi M.G."/>
            <person name="Orsini M."/>
            <person name="Bolletti Censi S."/>
            <person name="Galiero G."/>
            <person name="Borriello G."/>
        </authorList>
    </citation>
    <scope>NUCLEOTIDE SEQUENCE [LARGE SCALE GENOMIC DNA]</scope>
</reference>
<keyword evidence="1" id="KW-0812">Transmembrane</keyword>
<dbReference type="Proteomes" id="UP000207623">
    <property type="component" value="Segment"/>
</dbReference>
<keyword evidence="1" id="KW-0472">Membrane</keyword>
<keyword evidence="1" id="KW-1133">Transmembrane helix</keyword>
<name>A0A173GCZ6_9CAUD</name>
<evidence type="ECO:0000313" key="3">
    <source>
        <dbReference type="Proteomes" id="UP000207623"/>
    </source>
</evidence>
<sequence>MLIILLFVIFFLKHFMADYPLQTPYMLRKTHKIGWKLPLLTHSLVHAGLTFAILILFTSPGMSIALAIMELILHFIIDYWKAQRCKYAISDAKFWIALGFDQLLHYLTYALIILIII</sequence>
<dbReference type="InterPro" id="IPR021737">
    <property type="entry name" value="Phage_phiKZ_Orf197"/>
</dbReference>
<accession>A0A173GCZ6</accession>
<dbReference type="GeneID" id="30310617"/>
<evidence type="ECO:0000313" key="2">
    <source>
        <dbReference type="EMBL" id="ANH51008.1"/>
    </source>
</evidence>
<dbReference type="KEGG" id="vg:30310617"/>
<feature type="transmembrane region" description="Helical" evidence="1">
    <location>
        <begin position="94"/>
        <end position="116"/>
    </location>
</feature>
<dbReference type="EMBL" id="KX017521">
    <property type="protein sequence ID" value="ANH51008.1"/>
    <property type="molecule type" value="Genomic_DNA"/>
</dbReference>
<dbReference type="Pfam" id="PF11750">
    <property type="entry name" value="DUF3307"/>
    <property type="match status" value="1"/>
</dbReference>
<evidence type="ECO:0008006" key="4">
    <source>
        <dbReference type="Google" id="ProtNLM"/>
    </source>
</evidence>
<proteinExistence type="predicted"/>
<feature type="transmembrane region" description="Helical" evidence="1">
    <location>
        <begin position="44"/>
        <end position="73"/>
    </location>
</feature>
<keyword evidence="3" id="KW-1185">Reference proteome</keyword>
<organism evidence="2 3">
    <name type="scientific">Salmonella phage 118970_sal2</name>
    <dbReference type="NCBI Taxonomy" id="1813782"/>
    <lineage>
        <taxon>Viruses</taxon>
        <taxon>Duplodnaviria</taxon>
        <taxon>Heunggongvirae</taxon>
        <taxon>Uroviricota</taxon>
        <taxon>Caudoviricetes</taxon>
        <taxon>Demerecviridae</taxon>
        <taxon>Markadamsvirinae</taxon>
        <taxon>Epseptimavirus</taxon>
        <taxon>Epseptimavirus 118970sal2</taxon>
    </lineage>
</organism>
<dbReference type="RefSeq" id="YP_009323829.1">
    <property type="nucleotide sequence ID" value="NC_031933.1"/>
</dbReference>
<protein>
    <recommendedName>
        <fullName evidence="4">DUF3307 domain-containing protein</fullName>
    </recommendedName>
</protein>
<evidence type="ECO:0000256" key="1">
    <source>
        <dbReference type="SAM" id="Phobius"/>
    </source>
</evidence>